<keyword evidence="3" id="KW-1185">Reference proteome</keyword>
<dbReference type="AlphaFoldDB" id="A0A562JX50"/>
<feature type="signal peptide" evidence="1">
    <location>
        <begin position="1"/>
        <end position="20"/>
    </location>
</feature>
<reference evidence="2 3" key="1">
    <citation type="journal article" date="2015" name="Stand. Genomic Sci.">
        <title>Genomic Encyclopedia of Bacterial and Archaeal Type Strains, Phase III: the genomes of soil and plant-associated and newly described type strains.</title>
        <authorList>
            <person name="Whitman W.B."/>
            <person name="Woyke T."/>
            <person name="Klenk H.P."/>
            <person name="Zhou Y."/>
            <person name="Lilburn T.G."/>
            <person name="Beck B.J."/>
            <person name="De Vos P."/>
            <person name="Vandamme P."/>
            <person name="Eisen J.A."/>
            <person name="Garrity G."/>
            <person name="Hugenholtz P."/>
            <person name="Kyrpides N.C."/>
        </authorList>
    </citation>
    <scope>NUCLEOTIDE SEQUENCE [LARGE SCALE GENOMIC DNA]</scope>
    <source>
        <strain evidence="2 3">CGMCC 1.10115</strain>
    </source>
</reference>
<protein>
    <submittedName>
        <fullName evidence="2">Uncharacterized protein DUF4362</fullName>
    </submittedName>
</protein>
<sequence>MKNITAFLLSSLLLAGCSQANGVNPPLDNYNPDPKDVIDSHGSIEHLEELDRFIEQFNKQKKAKVRIVQYTIEGDPILTDLDYDREIIHYQHDTTRDQYGSGSITKKTCQNITKTETNTETYYNLNCSGTQEEIIYIEHDTSSQDRFEFNLKYGVGKKNEINTKDQQLVKNLQNGEMVTVSDFQFSEEELNRIYKAMIFANYLSEKKLSDSCKQKPYESYELTVWINGGERHFEWTECDQSPDGQKMSAMKDQILEILKQNEAYRALPASKGNYE</sequence>
<organism evidence="2 3">
    <name type="scientific">Cytobacillus oceanisediminis</name>
    <dbReference type="NCBI Taxonomy" id="665099"/>
    <lineage>
        <taxon>Bacteria</taxon>
        <taxon>Bacillati</taxon>
        <taxon>Bacillota</taxon>
        <taxon>Bacilli</taxon>
        <taxon>Bacillales</taxon>
        <taxon>Bacillaceae</taxon>
        <taxon>Cytobacillus</taxon>
    </lineage>
</organism>
<proteinExistence type="predicted"/>
<evidence type="ECO:0000313" key="2">
    <source>
        <dbReference type="EMBL" id="TWH87761.1"/>
    </source>
</evidence>
<dbReference type="RefSeq" id="WP_144542231.1">
    <property type="nucleotide sequence ID" value="NZ_CBCSDC010000001.1"/>
</dbReference>
<dbReference type="InterPro" id="IPR025372">
    <property type="entry name" value="DUF4362"/>
</dbReference>
<dbReference type="Pfam" id="PF14275">
    <property type="entry name" value="DUF4362"/>
    <property type="match status" value="1"/>
</dbReference>
<comment type="caution">
    <text evidence="2">The sequence shown here is derived from an EMBL/GenBank/DDBJ whole genome shotgun (WGS) entry which is preliminary data.</text>
</comment>
<keyword evidence="1" id="KW-0732">Signal</keyword>
<dbReference type="Proteomes" id="UP000318667">
    <property type="component" value="Unassembled WGS sequence"/>
</dbReference>
<dbReference type="OrthoDB" id="1912370at2"/>
<evidence type="ECO:0000256" key="1">
    <source>
        <dbReference type="SAM" id="SignalP"/>
    </source>
</evidence>
<dbReference type="GeneID" id="65403208"/>
<evidence type="ECO:0000313" key="3">
    <source>
        <dbReference type="Proteomes" id="UP000318667"/>
    </source>
</evidence>
<dbReference type="EMBL" id="VLKI01000004">
    <property type="protein sequence ID" value="TWH87761.1"/>
    <property type="molecule type" value="Genomic_DNA"/>
</dbReference>
<name>A0A562JX50_9BACI</name>
<feature type="chain" id="PRO_5021743931" evidence="1">
    <location>
        <begin position="21"/>
        <end position="275"/>
    </location>
</feature>
<dbReference type="PROSITE" id="PS51257">
    <property type="entry name" value="PROKAR_LIPOPROTEIN"/>
    <property type="match status" value="1"/>
</dbReference>
<gene>
    <name evidence="2" type="ORF">IQ19_02009</name>
</gene>
<accession>A0A562JX50</accession>